<reference evidence="10" key="1">
    <citation type="submission" date="2020-06" db="EMBL/GenBank/DDBJ databases">
        <authorList>
            <person name="Li T."/>
            <person name="Hu X."/>
            <person name="Zhang T."/>
            <person name="Song X."/>
            <person name="Zhang H."/>
            <person name="Dai N."/>
            <person name="Sheng W."/>
            <person name="Hou X."/>
            <person name="Wei L."/>
        </authorList>
    </citation>
    <scope>NUCLEOTIDE SEQUENCE</scope>
    <source>
        <strain evidence="10">KEN1</strain>
        <tissue evidence="10">Leaf</tissue>
    </source>
</reference>
<dbReference type="InterPro" id="IPR036390">
    <property type="entry name" value="WH_DNA-bd_sf"/>
</dbReference>
<dbReference type="GO" id="GO:0031625">
    <property type="term" value="F:ubiquitin protein ligase binding"/>
    <property type="evidence" value="ECO:0007669"/>
    <property type="project" value="InterPro"/>
</dbReference>
<dbReference type="Gene3D" id="3.30.230.130">
    <property type="entry name" value="Cullin, Chain C, Domain 2"/>
    <property type="match status" value="1"/>
</dbReference>
<gene>
    <name evidence="10" type="ORF">Slati_3127100</name>
</gene>
<dbReference type="InterPro" id="IPR001214">
    <property type="entry name" value="SET_dom"/>
</dbReference>
<dbReference type="SMART" id="SM01013">
    <property type="entry name" value="APC2"/>
    <property type="match status" value="1"/>
</dbReference>
<keyword evidence="3" id="KW-0498">Mitosis</keyword>
<dbReference type="SUPFAM" id="SSF75632">
    <property type="entry name" value="Cullin homology domain"/>
    <property type="match status" value="1"/>
</dbReference>
<dbReference type="Gene3D" id="1.20.1310.10">
    <property type="entry name" value="Cullin Repeats"/>
    <property type="match status" value="1"/>
</dbReference>
<evidence type="ECO:0000256" key="2">
    <source>
        <dbReference type="ARBA" id="ARBA00022618"/>
    </source>
</evidence>
<feature type="domain" description="SET" evidence="9">
    <location>
        <begin position="819"/>
        <end position="1005"/>
    </location>
</feature>
<dbReference type="InterPro" id="IPR016158">
    <property type="entry name" value="Cullin_homology"/>
</dbReference>
<dbReference type="Pfam" id="PF00856">
    <property type="entry name" value="SET"/>
    <property type="match status" value="1"/>
</dbReference>
<dbReference type="SMART" id="SM00317">
    <property type="entry name" value="SET"/>
    <property type="match status" value="1"/>
</dbReference>
<dbReference type="PANTHER" id="PTHR45957:SF1">
    <property type="entry name" value="ANAPHASE-PROMOTING COMPLEX SUBUNIT 2"/>
    <property type="match status" value="1"/>
</dbReference>
<sequence>MNGMDLDWKTAEMDMMELITIKSTLGNSKLVRNIGVVVRDLRSLGFTSIAEDAYASANFSLLKAKVHELAGDEFRFSVLESIRVDTVTNSVELIKDAIVVSCKISKTGSYNLQAVRFNFYMPLLTLVNLKVMKASSSGLKSPLASHLSFTHYGTGIPSEDSSDGSTCIGFGSSPAIEDLKLCLEYTGQHLKLVDSFIAALKYRLLTAGASTNDILHQYVSTIKALRTIDPAGVFLEAVGEPIREYLRGRKDTIKCIVTMLTDGAGGNPSGPGSTGDSLLEELNRDEENQENSSLDDDANTDDKQAWINAQSWEPDPVEADPLKGGRYRRKVDILGMIVSIIGSKDQLVNEYRVMLAEKLLNKSDYDIDSEIRTLELLKIHFGESSMQKCEIMLNDLIDSKRTNTNIKATLKLQTQPVADVGEHELSLDNLSATIISSNFWPPIQDEALNIPGPVDRLLSDYAKRFNEIKTPRKLLWKKNLGTVKLELQFEDRTLQFSVTPLHASIISQFEDQTSVVESGKTGANTGSCDELLVGDEEGETSVASVEDQLRKEMTVYEKFITGMLTNFGSMALDRIHNTLKMFCIGDPPYDKSLQQLQGFLADQSPKRVKIIEETETAVAPNNRADRDERNRTSTATRRSDGSRRKKRRRRRENAKFEIQSHRTSPKRRIQRLNPTLHPNHFSLPTLHFQEIARCSPPLQAPQDLCLAFSNRAEARARLLEFSQALRDCEEALRIEKSHFKTLLCKGKILLSLNRYSMALDCFKAANLDPQANENSDVVNGFLEKCKKFEFLSRTGAFDVTDWVLSGFRGKLPEFAEYVGAVEIRKSEISGRGLFATKNVESGTLMLVTKAIAVDRAIMPQDSGENAQLVIWKNFIDKVAESATKCSEIKSLISKLSAGEDEESLEVPEIGIFRPEAEMSSGISEDKLDMGRMLSILDVNSMLEDAISAKVLGKNADYHGVGLWILASFINHSCDPNVRRLHIGDHVVVHAARDVKAGEELTFAYFDVLSPLNNRREMANNWGFLCRCKRCKFEDNVCYKHETREIEIALGKGLVDMGSVVYRLEEGMRRWMVRGKGKGYLRASFWEAYSRVFGLEKLMRKWGRKIPAAEAVVDSVVDAVGSDERVVRVFMEGLKRGGSMVGVVEMEKAMKLGRGIYGKVMKKQAMRRLLQFSGTQE</sequence>
<reference evidence="10" key="2">
    <citation type="journal article" date="2024" name="Plant">
        <title>Genomic evolution and insights into agronomic trait innovations of Sesamum species.</title>
        <authorList>
            <person name="Miao H."/>
            <person name="Wang L."/>
            <person name="Qu L."/>
            <person name="Liu H."/>
            <person name="Sun Y."/>
            <person name="Le M."/>
            <person name="Wang Q."/>
            <person name="Wei S."/>
            <person name="Zheng Y."/>
            <person name="Lin W."/>
            <person name="Duan Y."/>
            <person name="Cao H."/>
            <person name="Xiong S."/>
            <person name="Wang X."/>
            <person name="Wei L."/>
            <person name="Li C."/>
            <person name="Ma Q."/>
            <person name="Ju M."/>
            <person name="Zhao R."/>
            <person name="Li G."/>
            <person name="Mu C."/>
            <person name="Tian Q."/>
            <person name="Mei H."/>
            <person name="Zhang T."/>
            <person name="Gao T."/>
            <person name="Zhang H."/>
        </authorList>
    </citation>
    <scope>NUCLEOTIDE SEQUENCE</scope>
    <source>
        <strain evidence="10">KEN1</strain>
    </source>
</reference>
<dbReference type="SMART" id="SM00028">
    <property type="entry name" value="TPR"/>
    <property type="match status" value="2"/>
</dbReference>
<name>A0AAW2UW51_9LAMI</name>
<dbReference type="InterPro" id="IPR036388">
    <property type="entry name" value="WH-like_DNA-bd_sf"/>
</dbReference>
<dbReference type="CDD" id="cd20071">
    <property type="entry name" value="SET_SMYD"/>
    <property type="match status" value="1"/>
</dbReference>
<dbReference type="FunFam" id="1.10.10.10:FF:000331">
    <property type="entry name" value="Anaphase-promoting complex subunit 2"/>
    <property type="match status" value="1"/>
</dbReference>
<dbReference type="PROSITE" id="PS50280">
    <property type="entry name" value="SET"/>
    <property type="match status" value="1"/>
</dbReference>
<keyword evidence="2" id="KW-0132">Cell division</keyword>
<dbReference type="GO" id="GO:0007091">
    <property type="term" value="P:metaphase/anaphase transition of mitotic cell cycle"/>
    <property type="evidence" value="ECO:0007669"/>
    <property type="project" value="TreeGrafter"/>
</dbReference>
<dbReference type="Pfam" id="PF25773">
    <property type="entry name" value="TPR_ANAPC2"/>
    <property type="match status" value="1"/>
</dbReference>
<keyword evidence="5" id="KW-0131">Cell cycle</keyword>
<dbReference type="FunFam" id="1.20.1310.10:FF:000032">
    <property type="entry name" value="Anaphase-promoting complex subunit 2"/>
    <property type="match status" value="1"/>
</dbReference>
<proteinExistence type="inferred from homology"/>
<organism evidence="10">
    <name type="scientific">Sesamum latifolium</name>
    <dbReference type="NCBI Taxonomy" id="2727402"/>
    <lineage>
        <taxon>Eukaryota</taxon>
        <taxon>Viridiplantae</taxon>
        <taxon>Streptophyta</taxon>
        <taxon>Embryophyta</taxon>
        <taxon>Tracheophyta</taxon>
        <taxon>Spermatophyta</taxon>
        <taxon>Magnoliopsida</taxon>
        <taxon>eudicotyledons</taxon>
        <taxon>Gunneridae</taxon>
        <taxon>Pentapetalae</taxon>
        <taxon>asterids</taxon>
        <taxon>lamiids</taxon>
        <taxon>Lamiales</taxon>
        <taxon>Pedaliaceae</taxon>
        <taxon>Sesamum</taxon>
    </lineage>
</organism>
<dbReference type="SUPFAM" id="SSF48452">
    <property type="entry name" value="TPR-like"/>
    <property type="match status" value="1"/>
</dbReference>
<dbReference type="SMART" id="SM00182">
    <property type="entry name" value="CULLIN"/>
    <property type="match status" value="1"/>
</dbReference>
<evidence type="ECO:0000256" key="1">
    <source>
        <dbReference type="ARBA" id="ARBA00016068"/>
    </source>
</evidence>
<dbReference type="InterPro" id="IPR011990">
    <property type="entry name" value="TPR-like_helical_dom_sf"/>
</dbReference>
<accession>A0AAW2UW51</accession>
<dbReference type="GO" id="GO:0051301">
    <property type="term" value="P:cell division"/>
    <property type="evidence" value="ECO:0007669"/>
    <property type="project" value="UniProtKB-KW"/>
</dbReference>
<dbReference type="Gene3D" id="1.10.10.10">
    <property type="entry name" value="Winged helix-like DNA-binding domain superfamily/Winged helix DNA-binding domain"/>
    <property type="match status" value="1"/>
</dbReference>
<dbReference type="InterPro" id="IPR044554">
    <property type="entry name" value="ANAPC2"/>
</dbReference>
<dbReference type="InterPro" id="IPR046341">
    <property type="entry name" value="SET_dom_sf"/>
</dbReference>
<evidence type="ECO:0000256" key="3">
    <source>
        <dbReference type="ARBA" id="ARBA00022776"/>
    </source>
</evidence>
<dbReference type="InterPro" id="IPR036317">
    <property type="entry name" value="Cullin_homology_sf"/>
</dbReference>
<dbReference type="InterPro" id="IPR057975">
    <property type="entry name" value="TPR_ANAPC2"/>
</dbReference>
<dbReference type="AlphaFoldDB" id="A0AAW2UW51"/>
<protein>
    <recommendedName>
        <fullName evidence="1">Anaphase-promoting complex subunit 2</fullName>
    </recommendedName>
</protein>
<evidence type="ECO:0000256" key="6">
    <source>
        <dbReference type="PROSITE-ProRule" id="PRU00330"/>
    </source>
</evidence>
<dbReference type="SUPFAM" id="SSF46785">
    <property type="entry name" value="Winged helix' DNA-binding domain"/>
    <property type="match status" value="1"/>
</dbReference>
<evidence type="ECO:0000256" key="5">
    <source>
        <dbReference type="ARBA" id="ARBA00023306"/>
    </source>
</evidence>
<dbReference type="GO" id="GO:0070979">
    <property type="term" value="P:protein K11-linked ubiquitination"/>
    <property type="evidence" value="ECO:0007669"/>
    <property type="project" value="TreeGrafter"/>
</dbReference>
<dbReference type="Pfam" id="PF26557">
    <property type="entry name" value="Cullin_AB"/>
    <property type="match status" value="1"/>
</dbReference>
<comment type="similarity">
    <text evidence="6">Belongs to the cullin family.</text>
</comment>
<dbReference type="PROSITE" id="PS50069">
    <property type="entry name" value="CULLIN_2"/>
    <property type="match status" value="1"/>
</dbReference>
<dbReference type="InterPro" id="IPR059120">
    <property type="entry name" value="Cullin-like_AB"/>
</dbReference>
<dbReference type="Gene3D" id="1.25.40.10">
    <property type="entry name" value="Tetratricopeptide repeat domain"/>
    <property type="match status" value="1"/>
</dbReference>
<evidence type="ECO:0000259" key="8">
    <source>
        <dbReference type="PROSITE" id="PS50069"/>
    </source>
</evidence>
<evidence type="ECO:0000259" key="9">
    <source>
        <dbReference type="PROSITE" id="PS50280"/>
    </source>
</evidence>
<feature type="compositionally biased region" description="Basic and acidic residues" evidence="7">
    <location>
        <begin position="623"/>
        <end position="642"/>
    </location>
</feature>
<dbReference type="GO" id="GO:0005680">
    <property type="term" value="C:anaphase-promoting complex"/>
    <property type="evidence" value="ECO:0007669"/>
    <property type="project" value="TreeGrafter"/>
</dbReference>
<dbReference type="SUPFAM" id="SSF82199">
    <property type="entry name" value="SET domain"/>
    <property type="match status" value="1"/>
</dbReference>
<feature type="domain" description="Cullin family profile" evidence="8">
    <location>
        <begin position="336"/>
        <end position="518"/>
    </location>
</feature>
<dbReference type="InterPro" id="IPR019734">
    <property type="entry name" value="TPR_rpt"/>
</dbReference>
<dbReference type="Gene3D" id="2.170.270.10">
    <property type="entry name" value="SET domain"/>
    <property type="match status" value="1"/>
</dbReference>
<dbReference type="Pfam" id="PF08672">
    <property type="entry name" value="ANAPC2"/>
    <property type="match status" value="1"/>
</dbReference>
<dbReference type="EMBL" id="JACGWN010000011">
    <property type="protein sequence ID" value="KAL0421042.1"/>
    <property type="molecule type" value="Genomic_DNA"/>
</dbReference>
<feature type="compositionally biased region" description="Basic residues" evidence="7">
    <location>
        <begin position="643"/>
        <end position="652"/>
    </location>
</feature>
<feature type="region of interest" description="Disordered" evidence="7">
    <location>
        <begin position="613"/>
        <end position="666"/>
    </location>
</feature>
<dbReference type="InterPro" id="IPR014786">
    <property type="entry name" value="ANAPC2_C"/>
</dbReference>
<evidence type="ECO:0000256" key="4">
    <source>
        <dbReference type="ARBA" id="ARBA00022786"/>
    </source>
</evidence>
<dbReference type="GO" id="GO:0006511">
    <property type="term" value="P:ubiquitin-dependent protein catabolic process"/>
    <property type="evidence" value="ECO:0007669"/>
    <property type="project" value="InterPro"/>
</dbReference>
<evidence type="ECO:0000256" key="7">
    <source>
        <dbReference type="SAM" id="MobiDB-lite"/>
    </source>
</evidence>
<comment type="caution">
    <text evidence="10">The sequence shown here is derived from an EMBL/GenBank/DDBJ whole genome shotgun (WGS) entry which is preliminary data.</text>
</comment>
<dbReference type="PANTHER" id="PTHR45957">
    <property type="entry name" value="ANAPHASE-PROMOTING COMPLEX SUBUNIT 2"/>
    <property type="match status" value="1"/>
</dbReference>
<keyword evidence="4" id="KW-0833">Ubl conjugation pathway</keyword>
<evidence type="ECO:0000313" key="10">
    <source>
        <dbReference type="EMBL" id="KAL0421042.1"/>
    </source>
</evidence>